<dbReference type="Gene3D" id="3.40.50.1820">
    <property type="entry name" value="alpha/beta hydrolase"/>
    <property type="match status" value="1"/>
</dbReference>
<dbReference type="InterPro" id="IPR029058">
    <property type="entry name" value="AB_hydrolase_fold"/>
</dbReference>
<dbReference type="InterPro" id="IPR000073">
    <property type="entry name" value="AB_hydrolase_1"/>
</dbReference>
<dbReference type="GO" id="GO:0005789">
    <property type="term" value="C:endoplasmic reticulum membrane"/>
    <property type="evidence" value="ECO:0007669"/>
    <property type="project" value="TreeGrafter"/>
</dbReference>
<reference evidence="3" key="1">
    <citation type="submission" date="2025-08" db="UniProtKB">
        <authorList>
            <consortium name="RefSeq"/>
        </authorList>
    </citation>
    <scope>IDENTIFICATION</scope>
    <source>
        <tissue evidence="3">Whole insect</tissue>
    </source>
</reference>
<evidence type="ECO:0000313" key="3">
    <source>
        <dbReference type="RefSeq" id="XP_028133803.1"/>
    </source>
</evidence>
<name>A0A6P7FLF9_DIAVI</name>
<dbReference type="GO" id="GO:0004622">
    <property type="term" value="F:phosphatidylcholine lysophospholipase activity"/>
    <property type="evidence" value="ECO:0007669"/>
    <property type="project" value="TreeGrafter"/>
</dbReference>
<accession>A0A6P7FLF9</accession>
<dbReference type="GO" id="GO:0047372">
    <property type="term" value="F:monoacylglycerol lipase activity"/>
    <property type="evidence" value="ECO:0007669"/>
    <property type="project" value="TreeGrafter"/>
</dbReference>
<evidence type="ECO:0000259" key="2">
    <source>
        <dbReference type="Pfam" id="PF00561"/>
    </source>
</evidence>
<evidence type="ECO:0000256" key="1">
    <source>
        <dbReference type="SAM" id="Phobius"/>
    </source>
</evidence>
<dbReference type="PANTHER" id="PTHR12277">
    <property type="entry name" value="ALPHA/BETA HYDROLASE DOMAIN-CONTAINING PROTEIN"/>
    <property type="match status" value="1"/>
</dbReference>
<dbReference type="KEGG" id="dvv:114328997"/>
<dbReference type="SUPFAM" id="SSF53474">
    <property type="entry name" value="alpha/beta-Hydrolases"/>
    <property type="match status" value="1"/>
</dbReference>
<protein>
    <submittedName>
        <fullName evidence="3">Monoacylglycerol lipase ABHD12-like isoform X1</fullName>
    </submittedName>
</protein>
<feature type="transmembrane region" description="Helical" evidence="1">
    <location>
        <begin position="23"/>
        <end position="46"/>
    </location>
</feature>
<organism evidence="3">
    <name type="scientific">Diabrotica virgifera virgifera</name>
    <name type="common">western corn rootworm</name>
    <dbReference type="NCBI Taxonomy" id="50390"/>
    <lineage>
        <taxon>Eukaryota</taxon>
        <taxon>Metazoa</taxon>
        <taxon>Ecdysozoa</taxon>
        <taxon>Arthropoda</taxon>
        <taxon>Hexapoda</taxon>
        <taxon>Insecta</taxon>
        <taxon>Pterygota</taxon>
        <taxon>Neoptera</taxon>
        <taxon>Endopterygota</taxon>
        <taxon>Coleoptera</taxon>
        <taxon>Polyphaga</taxon>
        <taxon>Cucujiformia</taxon>
        <taxon>Chrysomeloidea</taxon>
        <taxon>Chrysomelidae</taxon>
        <taxon>Galerucinae</taxon>
        <taxon>Diabroticina</taxon>
        <taxon>Diabroticites</taxon>
        <taxon>Diabrotica</taxon>
    </lineage>
</organism>
<keyword evidence="1" id="KW-1133">Transmembrane helix</keyword>
<dbReference type="InParanoid" id="A0A6P7FLF9"/>
<dbReference type="PANTHER" id="PTHR12277:SF194">
    <property type="entry name" value="FI04476P"/>
    <property type="match status" value="1"/>
</dbReference>
<dbReference type="AlphaFoldDB" id="A0A6P7FLF9"/>
<keyword evidence="1" id="KW-0812">Transmembrane</keyword>
<gene>
    <name evidence="3" type="primary">LOC114328997</name>
</gene>
<sequence>MADTPKTDNSELPRSKWKKYKGWFKYIFILLLLIFLIVFVVVPVVFKYSVGIQRSIIFPSWVIDPKNYSNIDQFGIKGVKNFYVNLQEDDNSTLNNAENITLGVWQILPHEMLSELIDNNDYNYDGVLSNGNYSVLLYMHGNGQDRTDSVGTYEVLRKFFHIFSVDYRSYGDSTKGELTEANVVDDMVKFYKWLQLRTNSKIYVWGHSLGTGVGTHLLANLKNENISTTKGLVLETPFTSVTDVMLTHPIIKMFSWLPWFRSTLIQPMIDNDFNFDSAKHILDVDCPIMIVHAKDDDIIPYSFATELYNIAINNRDYSYQGNVTYHLLEAHGYRHMWIYKSPDLPIYTGNFIDECEDFDNKLD</sequence>
<dbReference type="Pfam" id="PF00561">
    <property type="entry name" value="Abhydrolase_1"/>
    <property type="match status" value="1"/>
</dbReference>
<proteinExistence type="predicted"/>
<dbReference type="GO" id="GO:0006660">
    <property type="term" value="P:phosphatidylserine catabolic process"/>
    <property type="evidence" value="ECO:0007669"/>
    <property type="project" value="TreeGrafter"/>
</dbReference>
<keyword evidence="1" id="KW-0472">Membrane</keyword>
<dbReference type="RefSeq" id="XP_028133803.1">
    <property type="nucleotide sequence ID" value="XM_028278002.1"/>
</dbReference>
<dbReference type="OrthoDB" id="10249433at2759"/>
<dbReference type="GO" id="GO:0052651">
    <property type="term" value="P:monoacylglycerol catabolic process"/>
    <property type="evidence" value="ECO:0007669"/>
    <property type="project" value="TreeGrafter"/>
</dbReference>
<feature type="domain" description="AB hydrolase-1" evidence="2">
    <location>
        <begin position="136"/>
        <end position="260"/>
    </location>
</feature>